<proteinExistence type="predicted"/>
<evidence type="ECO:0000256" key="1">
    <source>
        <dbReference type="ARBA" id="ARBA00022729"/>
    </source>
</evidence>
<accession>A0AAV3XL00</accession>
<organism evidence="2 3">
    <name type="scientific">Microseira wollei NIES-4236</name>
    <dbReference type="NCBI Taxonomy" id="2530354"/>
    <lineage>
        <taxon>Bacteria</taxon>
        <taxon>Bacillati</taxon>
        <taxon>Cyanobacteriota</taxon>
        <taxon>Cyanophyceae</taxon>
        <taxon>Oscillatoriophycideae</taxon>
        <taxon>Aerosakkonematales</taxon>
        <taxon>Aerosakkonemataceae</taxon>
        <taxon>Microseira</taxon>
    </lineage>
</organism>
<dbReference type="Gene3D" id="3.40.190.10">
    <property type="entry name" value="Periplasmic binding protein-like II"/>
    <property type="match status" value="1"/>
</dbReference>
<dbReference type="Proteomes" id="UP001050975">
    <property type="component" value="Unassembled WGS sequence"/>
</dbReference>
<dbReference type="PANTHER" id="PTHR33376">
    <property type="match status" value="1"/>
</dbReference>
<keyword evidence="3" id="KW-1185">Reference proteome</keyword>
<dbReference type="EMBL" id="BLAY01000155">
    <property type="protein sequence ID" value="GET42253.1"/>
    <property type="molecule type" value="Genomic_DNA"/>
</dbReference>
<sequence length="320" mass="37134">MHTFLSENVRKTILYDAPQQVCKLVKEMTNNRFKINLNRTGETEEILRKGEIQCGYSGIYYNTPQYRSLFFGCAIPFGLSPQEQTAWLYYKKNPDDELTFIQSIYKEKLGLNVIPFPAGATGGQMGGWFKAKINSLSDLKDKNKIVRIPGLGADVFKRLGMTTHDELSPPISVDEAIKRLKDGRFFAVEWTSPYDDIQLGLNQAANFYYYPGWWEPSTTFDVQVNINEWNKLPPYYQEIFKLACHETYTIILNEYEQKNSFALKEIRRQGVELLRFNDDVLEAAEKETKKLLELLSQTKYLRRFMTNGVVLKTEFERGQS</sequence>
<protein>
    <submittedName>
        <fullName evidence="2">Extracellular solute-binding protein</fullName>
    </submittedName>
</protein>
<evidence type="ECO:0000313" key="2">
    <source>
        <dbReference type="EMBL" id="GET42253.1"/>
    </source>
</evidence>
<gene>
    <name evidence="2" type="ORF">MiSe_70670</name>
</gene>
<dbReference type="RefSeq" id="WP_226589513.1">
    <property type="nucleotide sequence ID" value="NZ_BLAY01000155.1"/>
</dbReference>
<dbReference type="Gene3D" id="3.40.190.170">
    <property type="entry name" value="Bacterial extracellular solute-binding protein, family 7"/>
    <property type="match status" value="1"/>
</dbReference>
<keyword evidence="1" id="KW-0732">Signal</keyword>
<evidence type="ECO:0000313" key="3">
    <source>
        <dbReference type="Proteomes" id="UP001050975"/>
    </source>
</evidence>
<name>A0AAV3XL00_9CYAN</name>
<dbReference type="InterPro" id="IPR038404">
    <property type="entry name" value="TRAP_DctP_sf"/>
</dbReference>
<dbReference type="InterPro" id="IPR018389">
    <property type="entry name" value="DctP_fam"/>
</dbReference>
<dbReference type="GO" id="GO:0055085">
    <property type="term" value="P:transmembrane transport"/>
    <property type="evidence" value="ECO:0007669"/>
    <property type="project" value="InterPro"/>
</dbReference>
<dbReference type="AlphaFoldDB" id="A0AAV3XL00"/>
<dbReference type="SUPFAM" id="SSF53850">
    <property type="entry name" value="Periplasmic binding protein-like II"/>
    <property type="match status" value="1"/>
</dbReference>
<dbReference type="PANTHER" id="PTHR33376:SF5">
    <property type="entry name" value="EXTRACYTOPLASMIC SOLUTE RECEPTOR PROTEIN"/>
    <property type="match status" value="1"/>
</dbReference>
<reference evidence="2" key="1">
    <citation type="submission" date="2019-10" db="EMBL/GenBank/DDBJ databases">
        <title>Draft genome sequece of Microseira wollei NIES-4236.</title>
        <authorList>
            <person name="Yamaguchi H."/>
            <person name="Suzuki S."/>
            <person name="Kawachi M."/>
        </authorList>
    </citation>
    <scope>NUCLEOTIDE SEQUENCE</scope>
    <source>
        <strain evidence="2">NIES-4236</strain>
    </source>
</reference>
<dbReference type="Pfam" id="PF03480">
    <property type="entry name" value="DctP"/>
    <property type="match status" value="1"/>
</dbReference>
<comment type="caution">
    <text evidence="2">The sequence shown here is derived from an EMBL/GenBank/DDBJ whole genome shotgun (WGS) entry which is preliminary data.</text>
</comment>